<feature type="binding site" evidence="8">
    <location>
        <begin position="223"/>
        <end position="230"/>
    </location>
    <ligand>
        <name>GTP</name>
        <dbReference type="ChEBI" id="CHEBI:37565"/>
    </ligand>
</feature>
<evidence type="ECO:0000259" key="11">
    <source>
        <dbReference type="PROSITE" id="PS51722"/>
    </source>
</evidence>
<feature type="compositionally biased region" description="Basic residues" evidence="10">
    <location>
        <begin position="106"/>
        <end position="119"/>
    </location>
</feature>
<dbReference type="GO" id="GO:0005525">
    <property type="term" value="F:GTP binding"/>
    <property type="evidence" value="ECO:0007669"/>
    <property type="project" value="UniProtKB-KW"/>
</dbReference>
<dbReference type="Pfam" id="PF11987">
    <property type="entry name" value="IF-2"/>
    <property type="match status" value="1"/>
</dbReference>
<evidence type="ECO:0000256" key="9">
    <source>
        <dbReference type="RuleBase" id="RU000644"/>
    </source>
</evidence>
<dbReference type="Proteomes" id="UP000053326">
    <property type="component" value="Unassembled WGS sequence"/>
</dbReference>
<dbReference type="InterPro" id="IPR027417">
    <property type="entry name" value="P-loop_NTPase"/>
</dbReference>
<evidence type="ECO:0000256" key="7">
    <source>
        <dbReference type="ARBA" id="ARBA00025162"/>
    </source>
</evidence>
<gene>
    <name evidence="8" type="primary">infB</name>
    <name evidence="12" type="ORF">XD66_0485</name>
</gene>
<dbReference type="InterPro" id="IPR053905">
    <property type="entry name" value="EF-G-like_DII"/>
</dbReference>
<keyword evidence="4 8" id="KW-0547">Nucleotide-binding</keyword>
<dbReference type="PROSITE" id="PS51722">
    <property type="entry name" value="G_TR_2"/>
    <property type="match status" value="1"/>
</dbReference>
<evidence type="ECO:0000256" key="2">
    <source>
        <dbReference type="ARBA" id="ARBA00020675"/>
    </source>
</evidence>
<dbReference type="GO" id="GO:0003924">
    <property type="term" value="F:GTPase activity"/>
    <property type="evidence" value="ECO:0007669"/>
    <property type="project" value="UniProtKB-UniRule"/>
</dbReference>
<evidence type="ECO:0000256" key="6">
    <source>
        <dbReference type="ARBA" id="ARBA00023134"/>
    </source>
</evidence>
<dbReference type="SUPFAM" id="SSF52156">
    <property type="entry name" value="Initiation factor IF2/eIF5b, domain 3"/>
    <property type="match status" value="1"/>
</dbReference>
<feature type="compositionally biased region" description="Basic and acidic residues" evidence="10">
    <location>
        <begin position="120"/>
        <end position="130"/>
    </location>
</feature>
<feature type="binding site" evidence="8">
    <location>
        <begin position="323"/>
        <end position="326"/>
    </location>
    <ligand>
        <name>GTP</name>
        <dbReference type="ChEBI" id="CHEBI:37565"/>
    </ligand>
</feature>
<organism evidence="12 13">
    <name type="scientific">Thermacetogenium phaeum</name>
    <dbReference type="NCBI Taxonomy" id="85874"/>
    <lineage>
        <taxon>Bacteria</taxon>
        <taxon>Bacillati</taxon>
        <taxon>Bacillota</taxon>
        <taxon>Clostridia</taxon>
        <taxon>Thermoanaerobacterales</taxon>
        <taxon>Thermoanaerobacteraceae</taxon>
        <taxon>Thermacetogenium</taxon>
    </lineage>
</organism>
<feature type="domain" description="Tr-type G" evidence="11">
    <location>
        <begin position="214"/>
        <end position="383"/>
    </location>
</feature>
<dbReference type="AlphaFoldDB" id="A0A117LBG5"/>
<dbReference type="Gene3D" id="3.40.50.300">
    <property type="entry name" value="P-loop containing nucleotide triphosphate hydrolases"/>
    <property type="match status" value="1"/>
</dbReference>
<proteinExistence type="inferred from homology"/>
<evidence type="ECO:0000256" key="5">
    <source>
        <dbReference type="ARBA" id="ARBA00022917"/>
    </source>
</evidence>
<evidence type="ECO:0000256" key="3">
    <source>
        <dbReference type="ARBA" id="ARBA00022540"/>
    </source>
</evidence>
<dbReference type="FunFam" id="2.40.30.10:FF:000008">
    <property type="entry name" value="Translation initiation factor IF-2"/>
    <property type="match status" value="1"/>
</dbReference>
<keyword evidence="6 8" id="KW-0342">GTP-binding</keyword>
<dbReference type="SUPFAM" id="SSF50447">
    <property type="entry name" value="Translation proteins"/>
    <property type="match status" value="2"/>
</dbReference>
<dbReference type="InterPro" id="IPR009000">
    <property type="entry name" value="Transl_B-barrel_sf"/>
</dbReference>
<evidence type="ECO:0000256" key="1">
    <source>
        <dbReference type="ARBA" id="ARBA00007733"/>
    </source>
</evidence>
<dbReference type="FunFam" id="3.40.50.300:FF:000019">
    <property type="entry name" value="Translation initiation factor IF-2"/>
    <property type="match status" value="1"/>
</dbReference>
<protein>
    <recommendedName>
        <fullName evidence="2 8">Translation initiation factor IF-2</fullName>
    </recommendedName>
</protein>
<dbReference type="HAMAP" id="MF_00100_B">
    <property type="entry name" value="IF_2_B"/>
    <property type="match status" value="1"/>
</dbReference>
<dbReference type="PANTHER" id="PTHR43381:SF5">
    <property type="entry name" value="TR-TYPE G DOMAIN-CONTAINING PROTEIN"/>
    <property type="match status" value="1"/>
</dbReference>
<comment type="subcellular location">
    <subcellularLocation>
        <location evidence="8">Cytoplasm</location>
    </subcellularLocation>
</comment>
<dbReference type="SUPFAM" id="SSF52540">
    <property type="entry name" value="P-loop containing nucleoside triphosphate hydrolases"/>
    <property type="match status" value="1"/>
</dbReference>
<dbReference type="GO" id="GO:0003743">
    <property type="term" value="F:translation initiation factor activity"/>
    <property type="evidence" value="ECO:0007669"/>
    <property type="project" value="UniProtKB-UniRule"/>
</dbReference>
<dbReference type="Gene3D" id="3.40.50.10050">
    <property type="entry name" value="Translation initiation factor IF- 2, domain 3"/>
    <property type="match status" value="1"/>
</dbReference>
<reference evidence="13" key="1">
    <citation type="journal article" date="2015" name="MBio">
        <title>Genome-Resolved Metagenomic Analysis Reveals Roles for Candidate Phyla and Other Microbial Community Members in Biogeochemical Transformations in Oil Reservoirs.</title>
        <authorList>
            <person name="Hu P."/>
            <person name="Tom L."/>
            <person name="Singh A."/>
            <person name="Thomas B.C."/>
            <person name="Baker B.J."/>
            <person name="Piceno Y.M."/>
            <person name="Andersen G.L."/>
            <person name="Banfield J.F."/>
        </authorList>
    </citation>
    <scope>NUCLEOTIDE SEQUENCE [LARGE SCALE GENOMIC DNA]</scope>
</reference>
<dbReference type="InterPro" id="IPR036925">
    <property type="entry name" value="TIF_IF2_dom3_sf"/>
</dbReference>
<dbReference type="OMA" id="RKNPWMN"/>
<dbReference type="InterPro" id="IPR044145">
    <property type="entry name" value="IF2_II"/>
</dbReference>
<dbReference type="CDD" id="cd03702">
    <property type="entry name" value="IF2_mtIF2_II"/>
    <property type="match status" value="1"/>
</dbReference>
<evidence type="ECO:0000256" key="4">
    <source>
        <dbReference type="ARBA" id="ARBA00022741"/>
    </source>
</evidence>
<dbReference type="GO" id="GO:0005829">
    <property type="term" value="C:cytosol"/>
    <property type="evidence" value="ECO:0007669"/>
    <property type="project" value="TreeGrafter"/>
</dbReference>
<comment type="similarity">
    <text evidence="1 8 9">Belongs to the TRAFAC class translation factor GTPase superfamily. Classic translation factor GTPase family. IF-2 subfamily.</text>
</comment>
<dbReference type="Pfam" id="PF00009">
    <property type="entry name" value="GTP_EFTU"/>
    <property type="match status" value="1"/>
</dbReference>
<keyword evidence="3 8" id="KW-0396">Initiation factor</keyword>
<sequence length="721" mass="79145">MARIRVHELAKELKINSKELIARLRQMGYAVKNHMSTLDERDVLKIKKSLTAPHIETKNARQPQKKSADKAEIKENDFRKRALARKEEQRQRKEQNQRKILAKVAAHPHHSRGRKKRRDASRNTDEMGAERKKIVIGDQITVQELANILHVSGSEVITKLIALGVMASLNQLIDSDTATLVAAEFGVDVEVRDDSQELEALLEDVPDKPEDLEPRPPVITVMGHVDHGKTSLLDYIRHTNVTATEAGGITQHIGAYQIEVRGKKITFLDTPGHEAFTAMRARGAQVTDIAVLVVAADDGVMPQTVEAINHAKAAGVPIVVAVNKIDKPGANAERVKQQLAEHGIVPEEWGGDNICVPVSAKTGAGIDQLLEMLLLVAEMEELKANPNCPARGTVIEAQLDKGRGPVATVLIQKGTLKVGDIILAGTACGKVRAMQDYKGRRIKKASPGTPVEILGLSEVPEAGDLFYVVKDEKLARQIVEKRQEKKRLSESAGPDKVTLEDLFKQIQEGKVKELNLVVKADVQGSVEALIQALSKLSTDEVRINIIHSGVGAITETDVMLASASNALVIGFNVRPDANAKKTAESQQVEIRLYRVIYEAIDDVKAALEGLLEPIYKEVPVGRAEVREIFHIPKVGVVAGCYVSEGKVIRNGKVRVVRDGVVIYDGTIASLKRFKDDAREVVQGHECGIGLDRFQDLKPGDILEGYQIEELKRELKPLLRGD</sequence>
<name>A0A117LBG5_9THEO</name>
<keyword evidence="5 8" id="KW-0648">Protein biosynthesis</keyword>
<dbReference type="Pfam" id="PF04760">
    <property type="entry name" value="IF2_N"/>
    <property type="match status" value="2"/>
</dbReference>
<keyword evidence="8" id="KW-0963">Cytoplasm</keyword>
<evidence type="ECO:0000313" key="12">
    <source>
        <dbReference type="EMBL" id="KUK36806.1"/>
    </source>
</evidence>
<dbReference type="InterPro" id="IPR023115">
    <property type="entry name" value="TIF_IF2_dom3"/>
</dbReference>
<dbReference type="EMBL" id="LGFO01000039">
    <property type="protein sequence ID" value="KUK36806.1"/>
    <property type="molecule type" value="Genomic_DNA"/>
</dbReference>
<dbReference type="NCBIfam" id="TIGR00231">
    <property type="entry name" value="small_GTP"/>
    <property type="match status" value="1"/>
</dbReference>
<dbReference type="CDD" id="cd03692">
    <property type="entry name" value="mtIF2_IVc"/>
    <property type="match status" value="1"/>
</dbReference>
<comment type="function">
    <text evidence="7 8 9">One of the essential components for the initiation of protein synthesis. Protects formylmethionyl-tRNA from spontaneous hydrolysis and promotes its binding to the 30S ribosomal subunits. Also involved in the hydrolysis of GTP during the formation of the 70S ribosomal complex.</text>
</comment>
<dbReference type="InterPro" id="IPR000795">
    <property type="entry name" value="T_Tr_GTP-bd_dom"/>
</dbReference>
<dbReference type="Gene3D" id="1.10.10.2480">
    <property type="match status" value="1"/>
</dbReference>
<evidence type="ECO:0000256" key="8">
    <source>
        <dbReference type="HAMAP-Rule" id="MF_00100"/>
    </source>
</evidence>
<feature type="region of interest" description="Disordered" evidence="10">
    <location>
        <begin position="82"/>
        <end position="130"/>
    </location>
</feature>
<dbReference type="FunFam" id="3.40.50.10050:FF:000001">
    <property type="entry name" value="Translation initiation factor IF-2"/>
    <property type="match status" value="1"/>
</dbReference>
<dbReference type="PROSITE" id="PS01176">
    <property type="entry name" value="IF2"/>
    <property type="match status" value="1"/>
</dbReference>
<dbReference type="InterPro" id="IPR000178">
    <property type="entry name" value="TF_IF2_bacterial-like"/>
</dbReference>
<dbReference type="InterPro" id="IPR015760">
    <property type="entry name" value="TIF_IF2"/>
</dbReference>
<dbReference type="FunFam" id="2.40.30.10:FF:000007">
    <property type="entry name" value="Translation initiation factor IF-2"/>
    <property type="match status" value="1"/>
</dbReference>
<comment type="caution">
    <text evidence="12">The sequence shown here is derived from an EMBL/GenBank/DDBJ whole genome shotgun (WGS) entry which is preliminary data.</text>
</comment>
<feature type="binding site" evidence="8">
    <location>
        <begin position="269"/>
        <end position="273"/>
    </location>
    <ligand>
        <name>GTP</name>
        <dbReference type="ChEBI" id="CHEBI:37565"/>
    </ligand>
</feature>
<accession>A0A117LBG5</accession>
<dbReference type="PANTHER" id="PTHR43381">
    <property type="entry name" value="TRANSLATION INITIATION FACTOR IF-2-RELATED"/>
    <property type="match status" value="1"/>
</dbReference>
<dbReference type="InterPro" id="IPR005225">
    <property type="entry name" value="Small_GTP-bd"/>
</dbReference>
<dbReference type="Pfam" id="PF22042">
    <property type="entry name" value="EF-G_D2"/>
    <property type="match status" value="1"/>
</dbReference>
<feature type="region of interest" description="G-domain" evidence="8">
    <location>
        <begin position="217"/>
        <end position="365"/>
    </location>
</feature>
<feature type="compositionally biased region" description="Basic and acidic residues" evidence="10">
    <location>
        <begin position="82"/>
        <end position="97"/>
    </location>
</feature>
<dbReference type="Gene3D" id="2.40.30.10">
    <property type="entry name" value="Translation factors"/>
    <property type="match status" value="2"/>
</dbReference>
<evidence type="ECO:0000313" key="13">
    <source>
        <dbReference type="Proteomes" id="UP000053326"/>
    </source>
</evidence>
<dbReference type="NCBIfam" id="TIGR00487">
    <property type="entry name" value="IF-2"/>
    <property type="match status" value="1"/>
</dbReference>
<dbReference type="InterPro" id="IPR006847">
    <property type="entry name" value="IF2_N"/>
</dbReference>
<dbReference type="PATRIC" id="fig|85874.4.peg.1631"/>
<dbReference type="CDD" id="cd01887">
    <property type="entry name" value="IF2_eIF5B"/>
    <property type="match status" value="1"/>
</dbReference>
<evidence type="ECO:0000256" key="10">
    <source>
        <dbReference type="SAM" id="MobiDB-lite"/>
    </source>
</evidence>